<accession>A0AAV5S9A1</accession>
<dbReference type="Gene3D" id="3.30.70.330">
    <property type="match status" value="1"/>
</dbReference>
<dbReference type="PANTHER" id="PTHR19965:SF35">
    <property type="entry name" value="RNA ANNEALING PROTEIN YRA1"/>
    <property type="match status" value="1"/>
</dbReference>
<dbReference type="InterPro" id="IPR012677">
    <property type="entry name" value="Nucleotide-bd_a/b_plait_sf"/>
</dbReference>
<evidence type="ECO:0000256" key="1">
    <source>
        <dbReference type="ARBA" id="ARBA00022884"/>
    </source>
</evidence>
<dbReference type="InterPro" id="IPR051229">
    <property type="entry name" value="ALYREF_mRNA_export"/>
</dbReference>
<evidence type="ECO:0000313" key="6">
    <source>
        <dbReference type="Proteomes" id="UP001377567"/>
    </source>
</evidence>
<feature type="compositionally biased region" description="Low complexity" evidence="3">
    <location>
        <begin position="162"/>
        <end position="203"/>
    </location>
</feature>
<dbReference type="SMART" id="SM00360">
    <property type="entry name" value="RRM"/>
    <property type="match status" value="1"/>
</dbReference>
<organism evidence="5 6">
    <name type="scientific">Maudiozyma humilis</name>
    <name type="common">Sour dough yeast</name>
    <name type="synonym">Kazachstania humilis</name>
    <dbReference type="NCBI Taxonomy" id="51915"/>
    <lineage>
        <taxon>Eukaryota</taxon>
        <taxon>Fungi</taxon>
        <taxon>Dikarya</taxon>
        <taxon>Ascomycota</taxon>
        <taxon>Saccharomycotina</taxon>
        <taxon>Saccharomycetes</taxon>
        <taxon>Saccharomycetales</taxon>
        <taxon>Saccharomycetaceae</taxon>
        <taxon>Maudiozyma</taxon>
    </lineage>
</organism>
<dbReference type="InterPro" id="IPR000504">
    <property type="entry name" value="RRM_dom"/>
</dbReference>
<dbReference type="Proteomes" id="UP001377567">
    <property type="component" value="Unassembled WGS sequence"/>
</dbReference>
<evidence type="ECO:0000256" key="2">
    <source>
        <dbReference type="PROSITE-ProRule" id="PRU00176"/>
    </source>
</evidence>
<feature type="compositionally biased region" description="Basic and acidic residues" evidence="3">
    <location>
        <begin position="210"/>
        <end position="235"/>
    </location>
</feature>
<dbReference type="Pfam" id="PF00076">
    <property type="entry name" value="RRM_1"/>
    <property type="match status" value="1"/>
</dbReference>
<dbReference type="GO" id="GO:0003729">
    <property type="term" value="F:mRNA binding"/>
    <property type="evidence" value="ECO:0007669"/>
    <property type="project" value="TreeGrafter"/>
</dbReference>
<protein>
    <submittedName>
        <fullName evidence="5">RNA-binding protein</fullName>
    </submittedName>
</protein>
<keyword evidence="6" id="KW-1185">Reference proteome</keyword>
<keyword evidence="1 2" id="KW-0694">RNA-binding</keyword>
<dbReference type="GO" id="GO:0005634">
    <property type="term" value="C:nucleus"/>
    <property type="evidence" value="ECO:0007669"/>
    <property type="project" value="TreeGrafter"/>
</dbReference>
<sequence length="235" mass="25752">MSNNLDKSLDEIIGKRPAKAPRNNKQGPKKASKQVNGNRRQGNNNGRVNRPGRVPAKAVSRILNNQLVKVNVEGLPRDIKQNAVREFFSTQVGGVHGVLLSYNERGLSTGIASITFKNSEYANKAVARFNGAPIDNGKSRLRLTLLVDPTLANQNLADRLSGLQGRVGRPGVGRPSGRPLGRGGRPIPTRQQQIRTQTRAPVAPKKKQQPKKEKPAKKSLEDLDKEMADYFDDGK</sequence>
<dbReference type="SUPFAM" id="SSF54928">
    <property type="entry name" value="RNA-binding domain, RBD"/>
    <property type="match status" value="1"/>
</dbReference>
<feature type="compositionally biased region" description="Low complexity" evidence="3">
    <location>
        <begin position="34"/>
        <end position="55"/>
    </location>
</feature>
<name>A0AAV5S9A1_MAUHU</name>
<evidence type="ECO:0000256" key="3">
    <source>
        <dbReference type="SAM" id="MobiDB-lite"/>
    </source>
</evidence>
<feature type="region of interest" description="Disordered" evidence="3">
    <location>
        <begin position="1"/>
        <end position="55"/>
    </location>
</feature>
<reference evidence="5 6" key="1">
    <citation type="journal article" date="2023" name="Elife">
        <title>Identification of key yeast species and microbe-microbe interactions impacting larval growth of Drosophila in the wild.</title>
        <authorList>
            <person name="Mure A."/>
            <person name="Sugiura Y."/>
            <person name="Maeda R."/>
            <person name="Honda K."/>
            <person name="Sakurai N."/>
            <person name="Takahashi Y."/>
            <person name="Watada M."/>
            <person name="Katoh T."/>
            <person name="Gotoh A."/>
            <person name="Gotoh Y."/>
            <person name="Taniguchi I."/>
            <person name="Nakamura K."/>
            <person name="Hayashi T."/>
            <person name="Katayama T."/>
            <person name="Uemura T."/>
            <person name="Hattori Y."/>
        </authorList>
    </citation>
    <scope>NUCLEOTIDE SEQUENCE [LARGE SCALE GENOMIC DNA]</scope>
    <source>
        <strain evidence="5 6">KH-74</strain>
    </source>
</reference>
<dbReference type="PANTHER" id="PTHR19965">
    <property type="entry name" value="RNA AND EXPORT FACTOR BINDING PROTEIN"/>
    <property type="match status" value="1"/>
</dbReference>
<dbReference type="InterPro" id="IPR035979">
    <property type="entry name" value="RBD_domain_sf"/>
</dbReference>
<feature type="domain" description="RRM" evidence="4">
    <location>
        <begin position="68"/>
        <end position="138"/>
    </location>
</feature>
<gene>
    <name evidence="5" type="ORF">DAKH74_053790</name>
</gene>
<dbReference type="EMBL" id="BTGD01000025">
    <property type="protein sequence ID" value="GMM58762.1"/>
    <property type="molecule type" value="Genomic_DNA"/>
</dbReference>
<evidence type="ECO:0000313" key="5">
    <source>
        <dbReference type="EMBL" id="GMM58762.1"/>
    </source>
</evidence>
<dbReference type="PROSITE" id="PS50102">
    <property type="entry name" value="RRM"/>
    <property type="match status" value="1"/>
</dbReference>
<feature type="region of interest" description="Disordered" evidence="3">
    <location>
        <begin position="162"/>
        <end position="235"/>
    </location>
</feature>
<dbReference type="AlphaFoldDB" id="A0AAV5S9A1"/>
<proteinExistence type="predicted"/>
<comment type="caution">
    <text evidence="5">The sequence shown here is derived from an EMBL/GenBank/DDBJ whole genome shotgun (WGS) entry which is preliminary data.</text>
</comment>
<evidence type="ECO:0000259" key="4">
    <source>
        <dbReference type="PROSITE" id="PS50102"/>
    </source>
</evidence>